<dbReference type="AlphaFoldDB" id="F5P2G4"/>
<dbReference type="Proteomes" id="UP000004520">
    <property type="component" value="Unassembled WGS sequence"/>
</dbReference>
<reference evidence="2 3" key="1">
    <citation type="submission" date="2011-04" db="EMBL/GenBank/DDBJ databases">
        <authorList>
            <person name="Rasko D."/>
            <person name="Redman J."/>
            <person name="Daugherty S.C."/>
            <person name="Tallon L."/>
            <person name="Sadzewicz L."/>
            <person name="Jones K."/>
            <person name="Santana-Cruz I."/>
            <person name="Liu X."/>
        </authorList>
    </citation>
    <scope>NUCLEOTIDE SEQUENCE [LARGE SCALE GENOMIC DNA]</scope>
    <source>
        <strain evidence="2 3">K-227</strain>
    </source>
</reference>
<dbReference type="EMBL" id="AFGY01000062">
    <property type="protein sequence ID" value="EGK32748.1"/>
    <property type="molecule type" value="Genomic_DNA"/>
</dbReference>
<dbReference type="GO" id="GO:0004556">
    <property type="term" value="F:alpha-amylase activity"/>
    <property type="evidence" value="ECO:0007669"/>
    <property type="project" value="UniProtKB-EC"/>
</dbReference>
<proteinExistence type="predicted"/>
<protein>
    <submittedName>
        <fullName evidence="2">Alpha-amylase domain protein</fullName>
        <ecNumber evidence="2">3.2.1.1</ecNumber>
    </submittedName>
</protein>
<comment type="caution">
    <text evidence="2">The sequence shown here is derived from an EMBL/GenBank/DDBJ whole genome shotgun (WGS) entry which is preliminary data.</text>
</comment>
<dbReference type="SUPFAM" id="SSF51445">
    <property type="entry name" value="(Trans)glycosidases"/>
    <property type="match status" value="1"/>
</dbReference>
<evidence type="ECO:0000313" key="2">
    <source>
        <dbReference type="EMBL" id="EGK32748.1"/>
    </source>
</evidence>
<dbReference type="PATRIC" id="fig|766147.3.peg.4569"/>
<sequence length="226" mass="24754">MKLAACFLTLLPGFAVAASWTSPGFPAFSEQGTGTFVSHAQLPKGTRPLTLNFDQQCWQPADAIKLNQMLSLQPCSNTPPQWRLFRDGKYTLQIDTRSGTPTLMISIQNAAEPVANLVRECPKWDGLPLTLDVSATFPEGAAVRDYYSQQIAIVKNGQITLQPAATSNGLLLLERAETDTSSPFDWHNATVYFVLTDRFENGDPSNDQSYGRHKDGMAEIGTFHGG</sequence>
<dbReference type="EC" id="3.2.1.1" evidence="2"/>
<dbReference type="InterPro" id="IPR017853">
    <property type="entry name" value="GH"/>
</dbReference>
<organism evidence="2 3">
    <name type="scientific">Shigella flexneri K-227</name>
    <dbReference type="NCBI Taxonomy" id="766147"/>
    <lineage>
        <taxon>Bacteria</taxon>
        <taxon>Pseudomonadati</taxon>
        <taxon>Pseudomonadota</taxon>
        <taxon>Gammaproteobacteria</taxon>
        <taxon>Enterobacterales</taxon>
        <taxon>Enterobacteriaceae</taxon>
        <taxon>Shigella</taxon>
    </lineage>
</organism>
<feature type="chain" id="PRO_5003325637" evidence="1">
    <location>
        <begin position="18"/>
        <end position="226"/>
    </location>
</feature>
<name>F5P2G4_SHIFL</name>
<dbReference type="Gene3D" id="3.20.20.80">
    <property type="entry name" value="Glycosidases"/>
    <property type="match status" value="1"/>
</dbReference>
<keyword evidence="1" id="KW-0732">Signal</keyword>
<keyword evidence="2" id="KW-0326">Glycosidase</keyword>
<keyword evidence="2" id="KW-0378">Hydrolase</keyword>
<gene>
    <name evidence="2" type="ORF">SFK227_4705</name>
</gene>
<accession>F5P2G4</accession>
<feature type="signal peptide" evidence="1">
    <location>
        <begin position="1"/>
        <end position="17"/>
    </location>
</feature>
<evidence type="ECO:0000256" key="1">
    <source>
        <dbReference type="SAM" id="SignalP"/>
    </source>
</evidence>
<evidence type="ECO:0000313" key="3">
    <source>
        <dbReference type="Proteomes" id="UP000004520"/>
    </source>
</evidence>